<dbReference type="Proteomes" id="UP000238261">
    <property type="component" value="Unassembled WGS sequence"/>
</dbReference>
<accession>A0A2S7EMV8</accession>
<reference evidence="2" key="1">
    <citation type="submission" date="2016-08" db="EMBL/GenBank/DDBJ databases">
        <authorList>
            <person name="Merda D."/>
            <person name="Briand M."/>
            <person name="Taghouti G."/>
            <person name="Carrere S."/>
            <person name="Gouzy J."/>
            <person name="Portier P."/>
            <person name="Jacques M.-A."/>
            <person name="Fischer-Le Saux M."/>
        </authorList>
    </citation>
    <scope>NUCLEOTIDE SEQUENCE [LARGE SCALE GENOMIC DNA]</scope>
    <source>
        <strain evidence="2">CFBP1156</strain>
    </source>
</reference>
<evidence type="ECO:0000313" key="2">
    <source>
        <dbReference type="Proteomes" id="UP000238261"/>
    </source>
</evidence>
<comment type="caution">
    <text evidence="1">The sequence shown here is derived from an EMBL/GenBank/DDBJ whole genome shotgun (WGS) entry which is preliminary data.</text>
</comment>
<proteinExistence type="predicted"/>
<protein>
    <submittedName>
        <fullName evidence="1">Uncharacterized protein</fullName>
    </submittedName>
</protein>
<sequence length="101" mass="11772">MRFELEIGPIPEEVIDMRLKLQETSLHLRWHAEKQMVPGADHLRLRSDQLARVSMGHTHVMKAAETLIIDGATQEGFEILKGAVTRAKRLEQFLAERDRWW</sequence>
<evidence type="ECO:0000313" key="1">
    <source>
        <dbReference type="EMBL" id="PPU92132.1"/>
    </source>
</evidence>
<dbReference type="EMBL" id="MDEG01000062">
    <property type="protein sequence ID" value="PPU92132.1"/>
    <property type="molecule type" value="Genomic_DNA"/>
</dbReference>
<gene>
    <name evidence="1" type="ORF">XhyaCFBP1156_21130</name>
</gene>
<organism evidence="1 2">
    <name type="scientific">Xanthomonas hyacinthi</name>
    <dbReference type="NCBI Taxonomy" id="56455"/>
    <lineage>
        <taxon>Bacteria</taxon>
        <taxon>Pseudomonadati</taxon>
        <taxon>Pseudomonadota</taxon>
        <taxon>Gammaproteobacteria</taxon>
        <taxon>Lysobacterales</taxon>
        <taxon>Lysobacteraceae</taxon>
        <taxon>Xanthomonas</taxon>
    </lineage>
</organism>
<dbReference type="AlphaFoldDB" id="A0A2S7EMV8"/>
<keyword evidence="2" id="KW-1185">Reference proteome</keyword>
<name>A0A2S7EMV8_9XANT</name>